<dbReference type="Pfam" id="PF02608">
    <property type="entry name" value="Bmp"/>
    <property type="match status" value="1"/>
</dbReference>
<evidence type="ECO:0000256" key="2">
    <source>
        <dbReference type="ARBA" id="ARBA00022475"/>
    </source>
</evidence>
<dbReference type="PANTHER" id="PTHR34296:SF2">
    <property type="entry name" value="ABC TRANSPORTER GUANOSINE-BINDING PROTEIN NUPN"/>
    <property type="match status" value="1"/>
</dbReference>
<keyword evidence="5" id="KW-0449">Lipoprotein</keyword>
<gene>
    <name evidence="9" type="ORF">IAA07_07000</name>
</gene>
<evidence type="ECO:0000256" key="4">
    <source>
        <dbReference type="ARBA" id="ARBA00023136"/>
    </source>
</evidence>
<dbReference type="PANTHER" id="PTHR34296">
    <property type="entry name" value="TRANSCRIPTIONAL ACTIVATOR PROTEIN MED"/>
    <property type="match status" value="1"/>
</dbReference>
<dbReference type="CDD" id="cd06354">
    <property type="entry name" value="PBP1_PrnA-like"/>
    <property type="match status" value="1"/>
</dbReference>
<protein>
    <submittedName>
        <fullName evidence="9">BMP family ABC transporter substrate-binding protein</fullName>
    </submittedName>
</protein>
<feature type="domain" description="ABC transporter substrate-binding protein PnrA-like" evidence="8">
    <location>
        <begin position="67"/>
        <end position="372"/>
    </location>
</feature>
<evidence type="ECO:0000259" key="8">
    <source>
        <dbReference type="Pfam" id="PF02608"/>
    </source>
</evidence>
<evidence type="ECO:0000256" key="7">
    <source>
        <dbReference type="SAM" id="SignalP"/>
    </source>
</evidence>
<keyword evidence="2" id="KW-1003">Cell membrane</keyword>
<keyword evidence="4" id="KW-0472">Membrane</keyword>
<comment type="subcellular location">
    <subcellularLocation>
        <location evidence="1">Cell membrane</location>
    </subcellularLocation>
</comment>
<accession>A0A9D2HH72</accession>
<dbReference type="InterPro" id="IPR050957">
    <property type="entry name" value="BMP_lipoprotein"/>
</dbReference>
<dbReference type="Proteomes" id="UP000823900">
    <property type="component" value="Unassembled WGS sequence"/>
</dbReference>
<name>A0A9D2HH72_9FIRM</name>
<feature type="chain" id="PRO_5039059651" evidence="7">
    <location>
        <begin position="20"/>
        <end position="403"/>
    </location>
</feature>
<dbReference type="Gene3D" id="3.40.50.2300">
    <property type="match status" value="2"/>
</dbReference>
<dbReference type="InterPro" id="IPR003760">
    <property type="entry name" value="PnrA-like"/>
</dbReference>
<proteinExistence type="predicted"/>
<evidence type="ECO:0000256" key="6">
    <source>
        <dbReference type="SAM" id="MobiDB-lite"/>
    </source>
</evidence>
<organism evidence="9 10">
    <name type="scientific">Candidatus Lachnoclostridium stercoravium</name>
    <dbReference type="NCBI Taxonomy" id="2838633"/>
    <lineage>
        <taxon>Bacteria</taxon>
        <taxon>Bacillati</taxon>
        <taxon>Bacillota</taxon>
        <taxon>Clostridia</taxon>
        <taxon>Lachnospirales</taxon>
        <taxon>Lachnospiraceae</taxon>
    </lineage>
</organism>
<reference evidence="9" key="1">
    <citation type="journal article" date="2021" name="PeerJ">
        <title>Extensive microbial diversity within the chicken gut microbiome revealed by metagenomics and culture.</title>
        <authorList>
            <person name="Gilroy R."/>
            <person name="Ravi A."/>
            <person name="Getino M."/>
            <person name="Pursley I."/>
            <person name="Horton D.L."/>
            <person name="Alikhan N.F."/>
            <person name="Baker D."/>
            <person name="Gharbi K."/>
            <person name="Hall N."/>
            <person name="Watson M."/>
            <person name="Adriaenssens E.M."/>
            <person name="Foster-Nyarko E."/>
            <person name="Jarju S."/>
            <person name="Secka A."/>
            <person name="Antonio M."/>
            <person name="Oren A."/>
            <person name="Chaudhuri R.R."/>
            <person name="La Ragione R."/>
            <person name="Hildebrand F."/>
            <person name="Pallen M.J."/>
        </authorList>
    </citation>
    <scope>NUCLEOTIDE SEQUENCE</scope>
    <source>
        <strain evidence="9">CHK178-16964</strain>
    </source>
</reference>
<keyword evidence="3 7" id="KW-0732">Signal</keyword>
<dbReference type="AlphaFoldDB" id="A0A9D2HH72"/>
<reference evidence="9" key="2">
    <citation type="submission" date="2021-04" db="EMBL/GenBank/DDBJ databases">
        <authorList>
            <person name="Gilroy R."/>
        </authorList>
    </citation>
    <scope>NUCLEOTIDE SEQUENCE</scope>
    <source>
        <strain evidence="9">CHK178-16964</strain>
    </source>
</reference>
<dbReference type="GO" id="GO:0005886">
    <property type="term" value="C:plasma membrane"/>
    <property type="evidence" value="ECO:0007669"/>
    <property type="project" value="UniProtKB-SubCell"/>
</dbReference>
<evidence type="ECO:0000256" key="1">
    <source>
        <dbReference type="ARBA" id="ARBA00004236"/>
    </source>
</evidence>
<feature type="region of interest" description="Disordered" evidence="6">
    <location>
        <begin position="22"/>
        <end position="56"/>
    </location>
</feature>
<dbReference type="EMBL" id="DWZA01000060">
    <property type="protein sequence ID" value="HJA71316.1"/>
    <property type="molecule type" value="Genomic_DNA"/>
</dbReference>
<evidence type="ECO:0000313" key="10">
    <source>
        <dbReference type="Proteomes" id="UP000823900"/>
    </source>
</evidence>
<feature type="signal peptide" evidence="7">
    <location>
        <begin position="1"/>
        <end position="19"/>
    </location>
</feature>
<feature type="compositionally biased region" description="Low complexity" evidence="6">
    <location>
        <begin position="22"/>
        <end position="40"/>
    </location>
</feature>
<evidence type="ECO:0000256" key="3">
    <source>
        <dbReference type="ARBA" id="ARBA00022729"/>
    </source>
</evidence>
<dbReference type="PROSITE" id="PS51257">
    <property type="entry name" value="PROKAR_LIPOPROTEIN"/>
    <property type="match status" value="1"/>
</dbReference>
<sequence>MKKLLSAVLSAAMIGTLLTGCGSGSSETQETAAPEQTEAASGDSQASEEGEDAAAGEGNDALNIAIVSSPSGVDDGSFNEDNYNGILAFIEDHPDSKVTPVREETGDTAAAVQAVADIVADYDVIVCCGYQFAAIGSVATDNPDVNFILVDSYPTDAEGNEVTCDNIYAMTFAEQEGGFFAGMAAALESQSKKVAVVNGIAYPTNVNYQYGFEAGVNYANTKYDTGVEIVELPSYAGTDVTNNNVGGNYVGSFADEATGKVVGKALIDEGCDIIFVAAGGSGNGVFTAAKEAQGVKVIGCDVDQYDDGVNGSDNIILTSVLKVMSTNVEKQLNALAEGTFKGGNELLQANTDSTGFVKEEGRQQLSEDTIAKLDEAYALVKDGTIVPPSNFSDSTPDNFPGLE</sequence>
<evidence type="ECO:0000256" key="5">
    <source>
        <dbReference type="ARBA" id="ARBA00023288"/>
    </source>
</evidence>
<comment type="caution">
    <text evidence="9">The sequence shown here is derived from an EMBL/GenBank/DDBJ whole genome shotgun (WGS) entry which is preliminary data.</text>
</comment>
<evidence type="ECO:0000313" key="9">
    <source>
        <dbReference type="EMBL" id="HJA71316.1"/>
    </source>
</evidence>